<reference evidence="1" key="2">
    <citation type="submission" date="2021-10" db="EMBL/GenBank/DDBJ databases">
        <authorList>
            <person name="Piombo E."/>
        </authorList>
    </citation>
    <scope>NUCLEOTIDE SEQUENCE</scope>
</reference>
<evidence type="ECO:0000313" key="1">
    <source>
        <dbReference type="EMBL" id="CAG9953118.1"/>
    </source>
</evidence>
<organism evidence="1 2">
    <name type="scientific">Clonostachys rosea f. rosea IK726</name>
    <dbReference type="NCBI Taxonomy" id="1349383"/>
    <lineage>
        <taxon>Eukaryota</taxon>
        <taxon>Fungi</taxon>
        <taxon>Dikarya</taxon>
        <taxon>Ascomycota</taxon>
        <taxon>Pezizomycotina</taxon>
        <taxon>Sordariomycetes</taxon>
        <taxon>Hypocreomycetidae</taxon>
        <taxon>Hypocreales</taxon>
        <taxon>Bionectriaceae</taxon>
        <taxon>Clonostachys</taxon>
    </lineage>
</organism>
<accession>A0ACA9UL37</accession>
<sequence length="315" mass="35640">MSIKKALLQIFKGVQEYESFAQLTLSTGPQTTQTSIQSPVLDKELVGLYQDPKPVSWYTGDHPVEEYFAEEQKRVNFRVLKHVFAKYYRIATLVGLDGNLVAENLRLNESVLLETDGFNAVKPKVKREIKMDSEPTVTHLFSRTALVIVPQRSLLPFFQQISDCGFLKNPIKDPQSAAGFLAKASLRPQAPAIYSDNLLKYYRHVWDRRGMQYRGGIQNGISLSEEDDSDILYAALRLGKIELFDQILKDHHRLGQVPRGVIDGILKWLDFADGESQSRFDEIKSRLDILIEGGTTLLLKFQTLTSFGSLSILDS</sequence>
<evidence type="ECO:0000313" key="2">
    <source>
        <dbReference type="Proteomes" id="UP000836387"/>
    </source>
</evidence>
<proteinExistence type="predicted"/>
<keyword evidence="2" id="KW-1185">Reference proteome</keyword>
<dbReference type="Proteomes" id="UP000836387">
    <property type="component" value="Unassembled WGS sequence"/>
</dbReference>
<dbReference type="EMBL" id="CADEHS020000518">
    <property type="protein sequence ID" value="CAG9953118.1"/>
    <property type="molecule type" value="Genomic_DNA"/>
</dbReference>
<gene>
    <name evidence="1" type="ORF">CRV2_00014277</name>
</gene>
<reference evidence="1" key="1">
    <citation type="submission" date="2020-04" db="EMBL/GenBank/DDBJ databases">
        <authorList>
            <person name="Broberg M."/>
        </authorList>
    </citation>
    <scope>NUCLEOTIDE SEQUENCE</scope>
</reference>
<comment type="caution">
    <text evidence="1">The sequence shown here is derived from an EMBL/GenBank/DDBJ whole genome shotgun (WGS) entry which is preliminary data.</text>
</comment>
<name>A0ACA9UL37_BIOOC</name>
<protein>
    <submittedName>
        <fullName evidence="1">Uncharacterized protein</fullName>
    </submittedName>
</protein>